<evidence type="ECO:0000259" key="15">
    <source>
        <dbReference type="Pfam" id="PF22214"/>
    </source>
</evidence>
<evidence type="ECO:0000256" key="5">
    <source>
        <dbReference type="ARBA" id="ARBA00022692"/>
    </source>
</evidence>
<evidence type="ECO:0000256" key="9">
    <source>
        <dbReference type="ARBA" id="ARBA00023136"/>
    </source>
</evidence>
<keyword evidence="7" id="KW-0915">Sodium</keyword>
<keyword evidence="5 13" id="KW-0812">Transmembrane</keyword>
<dbReference type="GO" id="GO:0005886">
    <property type="term" value="C:plasma membrane"/>
    <property type="evidence" value="ECO:0007669"/>
    <property type="project" value="TreeGrafter"/>
</dbReference>
<evidence type="ECO:0000256" key="2">
    <source>
        <dbReference type="ARBA" id="ARBA00007193"/>
    </source>
</evidence>
<feature type="transmembrane region" description="Helical" evidence="14">
    <location>
        <begin position="108"/>
        <end position="128"/>
    </location>
</feature>
<dbReference type="PANTHER" id="PTHR11690:SF275">
    <property type="entry name" value="DEGENERIN MEC-4"/>
    <property type="match status" value="1"/>
</dbReference>
<keyword evidence="8 13" id="KW-0406">Ion transport</keyword>
<dbReference type="STRING" id="1147741.A0A0R3RWR5"/>
<evidence type="ECO:0000256" key="1">
    <source>
        <dbReference type="ARBA" id="ARBA00004141"/>
    </source>
</evidence>
<evidence type="ECO:0000256" key="7">
    <source>
        <dbReference type="ARBA" id="ARBA00023053"/>
    </source>
</evidence>
<evidence type="ECO:0000256" key="4">
    <source>
        <dbReference type="ARBA" id="ARBA00022461"/>
    </source>
</evidence>
<comment type="similarity">
    <text evidence="2 13">Belongs to the amiloride-sensitive sodium channel (TC 1.A.6) family.</text>
</comment>
<evidence type="ECO:0000256" key="11">
    <source>
        <dbReference type="ARBA" id="ARBA00023201"/>
    </source>
</evidence>
<dbReference type="WBParaSite" id="EEL_0000661801-mRNA-1">
    <property type="protein sequence ID" value="EEL_0000661801-mRNA-1"/>
    <property type="gene ID" value="EEL_0000661801"/>
</dbReference>
<dbReference type="Pfam" id="PF22214">
    <property type="entry name" value="Mec-4_10_cyt"/>
    <property type="match status" value="1"/>
</dbReference>
<evidence type="ECO:0000256" key="10">
    <source>
        <dbReference type="ARBA" id="ARBA00023180"/>
    </source>
</evidence>
<dbReference type="AlphaFoldDB" id="A0A0R3RWR5"/>
<keyword evidence="11 13" id="KW-0739">Sodium transport</keyword>
<evidence type="ECO:0000256" key="6">
    <source>
        <dbReference type="ARBA" id="ARBA00022989"/>
    </source>
</evidence>
<evidence type="ECO:0000256" key="13">
    <source>
        <dbReference type="RuleBase" id="RU000679"/>
    </source>
</evidence>
<dbReference type="InterPro" id="IPR001873">
    <property type="entry name" value="ENaC"/>
</dbReference>
<evidence type="ECO:0000256" key="12">
    <source>
        <dbReference type="ARBA" id="ARBA00023303"/>
    </source>
</evidence>
<proteinExistence type="inferred from homology"/>
<protein>
    <submittedName>
        <fullName evidence="17">Amiloride-sensitive sodium channel</fullName>
    </submittedName>
</protein>
<accession>A0A0R3RWR5</accession>
<dbReference type="GO" id="GO:0015280">
    <property type="term" value="F:ligand-gated sodium channel activity"/>
    <property type="evidence" value="ECO:0007669"/>
    <property type="project" value="TreeGrafter"/>
</dbReference>
<keyword evidence="9 14" id="KW-0472">Membrane</keyword>
<evidence type="ECO:0000256" key="14">
    <source>
        <dbReference type="SAM" id="Phobius"/>
    </source>
</evidence>
<dbReference type="Pfam" id="PF00858">
    <property type="entry name" value="ASC"/>
    <property type="match status" value="1"/>
</dbReference>
<keyword evidence="4 13" id="KW-0894">Sodium channel</keyword>
<dbReference type="InterPro" id="IPR020903">
    <property type="entry name" value="ENaC_CS"/>
</dbReference>
<organism evidence="16 17">
    <name type="scientific">Elaeophora elaphi</name>
    <dbReference type="NCBI Taxonomy" id="1147741"/>
    <lineage>
        <taxon>Eukaryota</taxon>
        <taxon>Metazoa</taxon>
        <taxon>Ecdysozoa</taxon>
        <taxon>Nematoda</taxon>
        <taxon>Chromadorea</taxon>
        <taxon>Rhabditida</taxon>
        <taxon>Spirurina</taxon>
        <taxon>Spiruromorpha</taxon>
        <taxon>Filarioidea</taxon>
        <taxon>Onchocercidae</taxon>
        <taxon>Elaeophora</taxon>
    </lineage>
</organism>
<dbReference type="PANTHER" id="PTHR11690">
    <property type="entry name" value="AMILORIDE-SENSITIVE SODIUM CHANNEL-RELATED"/>
    <property type="match status" value="1"/>
</dbReference>
<evidence type="ECO:0000256" key="8">
    <source>
        <dbReference type="ARBA" id="ARBA00023065"/>
    </source>
</evidence>
<keyword evidence="3 13" id="KW-0813">Transport</keyword>
<keyword evidence="16" id="KW-1185">Reference proteome</keyword>
<keyword evidence="10" id="KW-0325">Glycoprotein</keyword>
<evidence type="ECO:0000256" key="3">
    <source>
        <dbReference type="ARBA" id="ARBA00022448"/>
    </source>
</evidence>
<reference evidence="17" key="1">
    <citation type="submission" date="2017-02" db="UniProtKB">
        <authorList>
            <consortium name="WormBaseParasite"/>
        </authorList>
    </citation>
    <scope>IDENTIFICATION</scope>
</reference>
<dbReference type="PRINTS" id="PR01078">
    <property type="entry name" value="AMINACHANNEL"/>
</dbReference>
<comment type="subcellular location">
    <subcellularLocation>
        <location evidence="1">Membrane</location>
        <topology evidence="1">Multi-pass membrane protein</topology>
    </subcellularLocation>
</comment>
<evidence type="ECO:0000313" key="17">
    <source>
        <dbReference type="WBParaSite" id="EEL_0000661801-mRNA-1"/>
    </source>
</evidence>
<dbReference type="PROSITE" id="PS01206">
    <property type="entry name" value="ASC"/>
    <property type="match status" value="1"/>
</dbReference>
<keyword evidence="12 13" id="KW-0407">Ion channel</keyword>
<dbReference type="Proteomes" id="UP000050640">
    <property type="component" value="Unplaced"/>
</dbReference>
<feature type="domain" description="Degenerin mec-4/10 cytosolic" evidence="15">
    <location>
        <begin position="28"/>
        <end position="88"/>
    </location>
</feature>
<sequence>MSWIANIKNFDHLKDGTEYIKAVYGKSLAYLPDYSPEIFLSESEYYDNFGYGKCYGLTSSSVQYELATGKFDLKSLSYEKRLAWHFKEFCCKTSAHGIPMIGRAQNKCYRIMWVLLFLGCWTMLYYNADSVLDKYHRNTAPFPVITLCNLNPYKASLATDVDVVHRMLTAFDGALNKASRTLSSNISQKKRRNVPQKVLMFEPGHSKCKCDDPDDTKSGCEGEKYKYEQPKSNHEKCICAFDKNTKDAWPCYLHLSWSRDKCQTLTTNMTGQQVSGIPCICAPSGVFCVAYDGPMYGLRMLLYVNESEYMPTTEATGIRLAIHDKEDYPFLDTFGYSAPTGYVSSFGLQLKRMTRLPAPYGDCIPDGKTSDYIYQNYDYSVEGCYRSCFQQLVLKDCHCGDPRFPVPPGHKHCQATDSAARLLFCL</sequence>
<dbReference type="InterPro" id="IPR054001">
    <property type="entry name" value="Mec-4/10_cyt"/>
</dbReference>
<name>A0A0R3RWR5_9BILA</name>
<keyword evidence="6 14" id="KW-1133">Transmembrane helix</keyword>
<dbReference type="Gene3D" id="2.60.470.10">
    <property type="entry name" value="Acid-sensing ion channels like domains"/>
    <property type="match status" value="1"/>
</dbReference>
<evidence type="ECO:0000313" key="16">
    <source>
        <dbReference type="Proteomes" id="UP000050640"/>
    </source>
</evidence>